<dbReference type="AlphaFoldDB" id="A0A9W9MPK4"/>
<dbReference type="Proteomes" id="UP001150879">
    <property type="component" value="Unassembled WGS sequence"/>
</dbReference>
<accession>A0A9W9MPK4</accession>
<reference evidence="3" key="1">
    <citation type="submission" date="2022-11" db="EMBL/GenBank/DDBJ databases">
        <authorList>
            <person name="Petersen C."/>
        </authorList>
    </citation>
    <scope>NUCLEOTIDE SEQUENCE</scope>
    <source>
        <strain evidence="3">IBT 16849</strain>
    </source>
</reference>
<feature type="domain" description="Glutaminase A central" evidence="1">
    <location>
        <begin position="170"/>
        <end position="316"/>
    </location>
</feature>
<dbReference type="EMBL" id="JAPQKP010000002">
    <property type="protein sequence ID" value="KAJ5205166.1"/>
    <property type="molecule type" value="Genomic_DNA"/>
</dbReference>
<dbReference type="InterPro" id="IPR033433">
    <property type="entry name" value="GtaA_N"/>
</dbReference>
<organism evidence="3 4">
    <name type="scientific">Penicillium cf. griseofulvum</name>
    <dbReference type="NCBI Taxonomy" id="2972120"/>
    <lineage>
        <taxon>Eukaryota</taxon>
        <taxon>Fungi</taxon>
        <taxon>Dikarya</taxon>
        <taxon>Ascomycota</taxon>
        <taxon>Pezizomycotina</taxon>
        <taxon>Eurotiomycetes</taxon>
        <taxon>Eurotiomycetidae</taxon>
        <taxon>Eurotiales</taxon>
        <taxon>Aspergillaceae</taxon>
        <taxon>Penicillium</taxon>
    </lineage>
</organism>
<evidence type="ECO:0000259" key="1">
    <source>
        <dbReference type="Pfam" id="PF16335"/>
    </source>
</evidence>
<feature type="domain" description="Glutaminase A N-terminal" evidence="2">
    <location>
        <begin position="71"/>
        <end position="126"/>
    </location>
</feature>
<reference evidence="3" key="2">
    <citation type="journal article" date="2023" name="IMA Fungus">
        <title>Comparative genomic study of the Penicillium genus elucidates a diverse pangenome and 15 lateral gene transfer events.</title>
        <authorList>
            <person name="Petersen C."/>
            <person name="Sorensen T."/>
            <person name="Nielsen M.R."/>
            <person name="Sondergaard T.E."/>
            <person name="Sorensen J.L."/>
            <person name="Fitzpatrick D.A."/>
            <person name="Frisvad J.C."/>
            <person name="Nielsen K.L."/>
        </authorList>
    </citation>
    <scope>NUCLEOTIDE SEQUENCE</scope>
    <source>
        <strain evidence="3">IBT 16849</strain>
    </source>
</reference>
<dbReference type="InterPro" id="IPR032514">
    <property type="entry name" value="GtaA_central"/>
</dbReference>
<dbReference type="Pfam" id="PF16335">
    <property type="entry name" value="GtaA_6_Hairpin"/>
    <property type="match status" value="1"/>
</dbReference>
<dbReference type="PANTHER" id="PTHR31987">
    <property type="entry name" value="GLUTAMINASE A-RELATED"/>
    <property type="match status" value="1"/>
</dbReference>
<gene>
    <name evidence="3" type="ORF">N7472_001614</name>
</gene>
<keyword evidence="4" id="KW-1185">Reference proteome</keyword>
<dbReference type="PANTHER" id="PTHR31987:SF14">
    <property type="entry name" value="PUTATIVE (AFU_ORTHOLOGUE AFUA_6G09910)-RELATED"/>
    <property type="match status" value="1"/>
</dbReference>
<evidence type="ECO:0000313" key="4">
    <source>
        <dbReference type="Proteomes" id="UP001150879"/>
    </source>
</evidence>
<proteinExistence type="predicted"/>
<sequence length="320" mass="35498">MADEPAEKAAHSVTEEQDGLAIYSRLKMHRYMPRPTTWLFGAQQFSPLDILALPSYLPSQEAPRTHCWAFVNFVVGYEREAAINYLGEAYTGFYRAIYPTTSSALSLYLDDYSGALLMSLKLDQELFTVSVVAAGPKYADILALLPNLLRYGSGLHPTVAGARDEVPRCWSLAFAIHDPWPWAHSLSHAIGHDDQEAELMPIEECGNLLVLAAAYVRATGDTDWTSQYMEGFKKYADYLIDNSVDITNQVSSNDAPGPLTNETNLAIKAAVGLKAFGETSGDGVYSRVGEQHANIFFQQGLRTDKDQTHFVLEYPDWPDT</sequence>
<dbReference type="Pfam" id="PF17168">
    <property type="entry name" value="DUF5127"/>
    <property type="match status" value="1"/>
</dbReference>
<evidence type="ECO:0000313" key="3">
    <source>
        <dbReference type="EMBL" id="KAJ5205166.1"/>
    </source>
</evidence>
<evidence type="ECO:0000259" key="2">
    <source>
        <dbReference type="Pfam" id="PF17168"/>
    </source>
</evidence>
<comment type="caution">
    <text evidence="3">The sequence shown here is derived from an EMBL/GenBank/DDBJ whole genome shotgun (WGS) entry which is preliminary data.</text>
</comment>
<dbReference type="InterPro" id="IPR052743">
    <property type="entry name" value="Glutaminase_GtaA"/>
</dbReference>
<name>A0A9W9MPK4_9EURO</name>
<protein>
    <submittedName>
        <fullName evidence="3">Uncharacterized protein</fullName>
    </submittedName>
</protein>